<feature type="compositionally biased region" description="Acidic residues" evidence="1">
    <location>
        <begin position="52"/>
        <end position="62"/>
    </location>
</feature>
<accession>A0A8H5D683</accession>
<feature type="region of interest" description="Disordered" evidence="1">
    <location>
        <begin position="192"/>
        <end position="211"/>
    </location>
</feature>
<dbReference type="OrthoDB" id="2505473at2759"/>
<feature type="region of interest" description="Disordered" evidence="1">
    <location>
        <begin position="223"/>
        <end position="248"/>
    </location>
</feature>
<dbReference type="AlphaFoldDB" id="A0A8H5D683"/>
<feature type="compositionally biased region" description="Acidic residues" evidence="1">
    <location>
        <begin position="84"/>
        <end position="100"/>
    </location>
</feature>
<comment type="caution">
    <text evidence="2">The sequence shown here is derived from an EMBL/GenBank/DDBJ whole genome shotgun (WGS) entry which is preliminary data.</text>
</comment>
<organism evidence="2 3">
    <name type="scientific">Leucocoprinus leucothites</name>
    <dbReference type="NCBI Taxonomy" id="201217"/>
    <lineage>
        <taxon>Eukaryota</taxon>
        <taxon>Fungi</taxon>
        <taxon>Dikarya</taxon>
        <taxon>Basidiomycota</taxon>
        <taxon>Agaricomycotina</taxon>
        <taxon>Agaricomycetes</taxon>
        <taxon>Agaricomycetidae</taxon>
        <taxon>Agaricales</taxon>
        <taxon>Agaricineae</taxon>
        <taxon>Agaricaceae</taxon>
        <taxon>Leucocoprinus</taxon>
    </lineage>
</organism>
<name>A0A8H5D683_9AGAR</name>
<evidence type="ECO:0000256" key="1">
    <source>
        <dbReference type="SAM" id="MobiDB-lite"/>
    </source>
</evidence>
<dbReference type="Proteomes" id="UP000559027">
    <property type="component" value="Unassembled WGS sequence"/>
</dbReference>
<feature type="compositionally biased region" description="Polar residues" evidence="1">
    <location>
        <begin position="139"/>
        <end position="149"/>
    </location>
</feature>
<keyword evidence="3" id="KW-1185">Reference proteome</keyword>
<feature type="compositionally biased region" description="Basic and acidic residues" evidence="1">
    <location>
        <begin position="41"/>
        <end position="51"/>
    </location>
</feature>
<feature type="region of interest" description="Disordered" evidence="1">
    <location>
        <begin position="1"/>
        <end position="160"/>
    </location>
</feature>
<proteinExistence type="predicted"/>
<sequence length="248" mass="27631">MSSESKPESTSTARGRGRGRSRGGFGKFLRARGRRGAGRPAEFHERLKLEGEQSEELDEEAAAELRAKYSRRQLGSNVDRYAEPEPELGSDGEPVVEPEVDLTSFLERQRLSDEQGPSLLSRPTGQSDDENDIDHSLAHITSNPNQMRLQTAGKKGKKEELKWDEELESMAREKAAAEATWDLKERFRAKSERLRNKPIPTAKERKGKSRLNSLIADGAFIEAPALPSSSSPKDPKAEMQDFLDDLLG</sequence>
<dbReference type="EMBL" id="JAACJO010000010">
    <property type="protein sequence ID" value="KAF5353483.1"/>
    <property type="molecule type" value="Genomic_DNA"/>
</dbReference>
<gene>
    <name evidence="2" type="ORF">D9756_007951</name>
</gene>
<feature type="compositionally biased region" description="Polar residues" evidence="1">
    <location>
        <begin position="1"/>
        <end position="13"/>
    </location>
</feature>
<evidence type="ECO:0000313" key="2">
    <source>
        <dbReference type="EMBL" id="KAF5353483.1"/>
    </source>
</evidence>
<evidence type="ECO:0000313" key="3">
    <source>
        <dbReference type="Proteomes" id="UP000559027"/>
    </source>
</evidence>
<protein>
    <submittedName>
        <fullName evidence="2">Uncharacterized protein</fullName>
    </submittedName>
</protein>
<reference evidence="2 3" key="1">
    <citation type="journal article" date="2020" name="ISME J.">
        <title>Uncovering the hidden diversity of litter-decomposition mechanisms in mushroom-forming fungi.</title>
        <authorList>
            <person name="Floudas D."/>
            <person name="Bentzer J."/>
            <person name="Ahren D."/>
            <person name="Johansson T."/>
            <person name="Persson P."/>
            <person name="Tunlid A."/>
        </authorList>
    </citation>
    <scope>NUCLEOTIDE SEQUENCE [LARGE SCALE GENOMIC DNA]</scope>
    <source>
        <strain evidence="2 3">CBS 146.42</strain>
    </source>
</reference>